<protein>
    <submittedName>
        <fullName evidence="1">LAFE_0E11144g1_1</fullName>
    </submittedName>
</protein>
<evidence type="ECO:0000313" key="1">
    <source>
        <dbReference type="EMBL" id="SCW01964.1"/>
    </source>
</evidence>
<name>A0A1G4MDG2_LACFM</name>
<dbReference type="Proteomes" id="UP000190831">
    <property type="component" value="Chromosome E"/>
</dbReference>
<organism evidence="1 2">
    <name type="scientific">Lachancea fermentati</name>
    <name type="common">Zygosaccharomyces fermentati</name>
    <dbReference type="NCBI Taxonomy" id="4955"/>
    <lineage>
        <taxon>Eukaryota</taxon>
        <taxon>Fungi</taxon>
        <taxon>Dikarya</taxon>
        <taxon>Ascomycota</taxon>
        <taxon>Saccharomycotina</taxon>
        <taxon>Saccharomycetes</taxon>
        <taxon>Saccharomycetales</taxon>
        <taxon>Saccharomycetaceae</taxon>
        <taxon>Lachancea</taxon>
    </lineage>
</organism>
<dbReference type="GO" id="GO:0033615">
    <property type="term" value="P:mitochondrial proton-transporting ATP synthase complex assembly"/>
    <property type="evidence" value="ECO:0007669"/>
    <property type="project" value="InterPro"/>
</dbReference>
<dbReference type="STRING" id="4955.A0A1G4MDG2"/>
<accession>A0A1G4MDG2</accession>
<dbReference type="AlphaFoldDB" id="A0A1G4MDG2"/>
<proteinExistence type="predicted"/>
<dbReference type="EMBL" id="LT598488">
    <property type="protein sequence ID" value="SCW01964.1"/>
    <property type="molecule type" value="Genomic_DNA"/>
</dbReference>
<sequence length="164" mass="18792">MSSRSEALSSYKALIKALVRSSRRARIAQAAEDNKRQITLLTYKKINAVRQQAQEKDAKSKIKLIPQIGALTKKIESLKNQDPAKFKKFLFYGNVSQLREALLRDAQPETLIKRMEHIRDLAGFVQNQLEYEQLVERYNPGLNMSQNENVKRTAARVGLHVPEN</sequence>
<dbReference type="Pfam" id="PF13233">
    <property type="entry name" value="Complex1_LYR_2"/>
    <property type="match status" value="1"/>
</dbReference>
<evidence type="ECO:0000313" key="2">
    <source>
        <dbReference type="Proteomes" id="UP000190831"/>
    </source>
</evidence>
<dbReference type="PANTHER" id="PTHR28015:SF1">
    <property type="entry name" value="ATP SYNTHASE ASSEMBLY FACTOR FMC1, MITOCHONDRIAL"/>
    <property type="match status" value="1"/>
</dbReference>
<dbReference type="GO" id="GO:0005759">
    <property type="term" value="C:mitochondrial matrix"/>
    <property type="evidence" value="ECO:0007669"/>
    <property type="project" value="TreeGrafter"/>
</dbReference>
<dbReference type="OMA" id="HRVGFEL"/>
<keyword evidence="2" id="KW-1185">Reference proteome</keyword>
<reference evidence="2" key="1">
    <citation type="submission" date="2016-03" db="EMBL/GenBank/DDBJ databases">
        <authorList>
            <person name="Devillers H."/>
        </authorList>
    </citation>
    <scope>NUCLEOTIDE SEQUENCE [LARGE SCALE GENOMIC DNA]</scope>
</reference>
<gene>
    <name evidence="1" type="ORF">LAFE_0E11144G</name>
</gene>
<dbReference type="PANTHER" id="PTHR28015">
    <property type="entry name" value="ATP SYNTHASE ASSEMBLY FACTOR FMC1, MITOCHONDRIAL"/>
    <property type="match status" value="1"/>
</dbReference>
<dbReference type="OrthoDB" id="15893at2759"/>
<dbReference type="InterPro" id="IPR039196">
    <property type="entry name" value="Fmc1"/>
</dbReference>